<accession>A0A182UT02</accession>
<dbReference type="VEuPathDB" id="VectorBase:AMEM003111"/>
<evidence type="ECO:0000256" key="1">
    <source>
        <dbReference type="SAM" id="MobiDB-lite"/>
    </source>
</evidence>
<feature type="region of interest" description="Disordered" evidence="1">
    <location>
        <begin position="74"/>
        <end position="98"/>
    </location>
</feature>
<dbReference type="Proteomes" id="UP000075903">
    <property type="component" value="Unassembled WGS sequence"/>
</dbReference>
<sequence length="239" mass="26978">MVVRFALGSVHVYPLVQPARQLTEQLLRAVRCRWPQCDHVAPVVRQPARAQLHYPVHAGLPRWEVRVPPVEKGAVEVNDGRPHPVPGDRGQAGGRQPKVARVQQPDRFRFEVEHHRAGTVLSGHGPDAELVGRTGRRSYGEAQLLPDRHRDERVLRVPETDNDGRVRTDVERTGQWRRVRQALHVIDVAMGQEEECGPIPDRLVEPIDPDAGQLRHGAREGAHLRGRGCAVYRNVERDE</sequence>
<keyword evidence="3" id="KW-1185">Reference proteome</keyword>
<evidence type="ECO:0000313" key="3">
    <source>
        <dbReference type="Proteomes" id="UP000075903"/>
    </source>
</evidence>
<evidence type="ECO:0000313" key="2">
    <source>
        <dbReference type="EnsemblMetazoa" id="AMEM003111-PA"/>
    </source>
</evidence>
<protein>
    <submittedName>
        <fullName evidence="2">Uncharacterized protein</fullName>
    </submittedName>
</protein>
<reference evidence="2" key="1">
    <citation type="submission" date="2020-05" db="UniProtKB">
        <authorList>
            <consortium name="EnsemblMetazoa"/>
        </authorList>
    </citation>
    <scope>IDENTIFICATION</scope>
    <source>
        <strain evidence="2">MAF</strain>
    </source>
</reference>
<name>A0A182UT02_ANOME</name>
<proteinExistence type="predicted"/>
<dbReference type="AlphaFoldDB" id="A0A182UT02"/>
<dbReference type="EnsemblMetazoa" id="AMEM003111-RA">
    <property type="protein sequence ID" value="AMEM003111-PA"/>
    <property type="gene ID" value="AMEM003111"/>
</dbReference>
<organism evidence="2 3">
    <name type="scientific">Anopheles merus</name>
    <name type="common">Mosquito</name>
    <dbReference type="NCBI Taxonomy" id="30066"/>
    <lineage>
        <taxon>Eukaryota</taxon>
        <taxon>Metazoa</taxon>
        <taxon>Ecdysozoa</taxon>
        <taxon>Arthropoda</taxon>
        <taxon>Hexapoda</taxon>
        <taxon>Insecta</taxon>
        <taxon>Pterygota</taxon>
        <taxon>Neoptera</taxon>
        <taxon>Endopterygota</taxon>
        <taxon>Diptera</taxon>
        <taxon>Nematocera</taxon>
        <taxon>Culicoidea</taxon>
        <taxon>Culicidae</taxon>
        <taxon>Anophelinae</taxon>
        <taxon>Anopheles</taxon>
    </lineage>
</organism>